<dbReference type="Proteomes" id="UP001623330">
    <property type="component" value="Unassembled WGS sequence"/>
</dbReference>
<comment type="subcellular location">
    <subcellularLocation>
        <location evidence="4">Vacuole</location>
    </subcellularLocation>
</comment>
<dbReference type="PANTHER" id="PTHR12616">
    <property type="entry name" value="VACUOLAR PROTEIN SORTING VPS41"/>
    <property type="match status" value="1"/>
</dbReference>
<dbReference type="Pfam" id="PF23411">
    <property type="entry name" value="Beta-prop_Vps41"/>
    <property type="match status" value="1"/>
</dbReference>
<dbReference type="PIRSF" id="PIRSF028921">
    <property type="entry name" value="VPS41"/>
    <property type="match status" value="1"/>
</dbReference>
<reference evidence="8 9" key="1">
    <citation type="submission" date="2024-05" db="EMBL/GenBank/DDBJ databases">
        <title>Long read based assembly of the Candida bracarensis genome reveals expanded adhesin content.</title>
        <authorList>
            <person name="Marcet-Houben M."/>
            <person name="Ksiezopolska E."/>
            <person name="Gabaldon T."/>
        </authorList>
    </citation>
    <scope>NUCLEOTIDE SEQUENCE [LARGE SCALE GENOMIC DNA]</scope>
    <source>
        <strain evidence="8 9">CBM6</strain>
    </source>
</reference>
<evidence type="ECO:0000313" key="9">
    <source>
        <dbReference type="Proteomes" id="UP001623330"/>
    </source>
</evidence>
<dbReference type="InterPro" id="IPR015943">
    <property type="entry name" value="WD40/YVTN_repeat-like_dom_sf"/>
</dbReference>
<feature type="compositionally biased region" description="Acidic residues" evidence="6">
    <location>
        <begin position="113"/>
        <end position="140"/>
    </location>
</feature>
<feature type="compositionally biased region" description="Acidic residues" evidence="6">
    <location>
        <begin position="94"/>
        <end position="104"/>
    </location>
</feature>
<comment type="caution">
    <text evidence="8">The sequence shown here is derived from an EMBL/GenBank/DDBJ whole genome shotgun (WGS) entry which is preliminary data.</text>
</comment>
<evidence type="ECO:0000256" key="3">
    <source>
        <dbReference type="ARBA" id="ARBA00022927"/>
    </source>
</evidence>
<feature type="repeat" description="CHCR" evidence="5">
    <location>
        <begin position="735"/>
        <end position="880"/>
    </location>
</feature>
<proteinExistence type="inferred from homology"/>
<dbReference type="InterPro" id="IPR016902">
    <property type="entry name" value="Vps41"/>
</dbReference>
<dbReference type="Gene3D" id="2.130.10.10">
    <property type="entry name" value="YVTN repeat-like/Quinoprotein amine dehydrogenase"/>
    <property type="match status" value="1"/>
</dbReference>
<dbReference type="Pfam" id="PF23556">
    <property type="entry name" value="TPR_Vps41"/>
    <property type="match status" value="1"/>
</dbReference>
<dbReference type="InterPro" id="IPR000547">
    <property type="entry name" value="Clathrin_H-chain/VPS_repeat"/>
</dbReference>
<dbReference type="PROSITE" id="PS50236">
    <property type="entry name" value="CHCR"/>
    <property type="match status" value="1"/>
</dbReference>
<dbReference type="InterPro" id="IPR057780">
    <property type="entry name" value="Beta-prop_Vps41"/>
</dbReference>
<dbReference type="EMBL" id="JBEVYD010000004">
    <property type="protein sequence ID" value="KAL3233695.1"/>
    <property type="molecule type" value="Genomic_DNA"/>
</dbReference>
<protein>
    <recommendedName>
        <fullName evidence="4">Vacuolar protein sorting-associated protein 41</fullName>
    </recommendedName>
</protein>
<gene>
    <name evidence="8" type="ORF">RNJ44_03735</name>
</gene>
<evidence type="ECO:0000256" key="1">
    <source>
        <dbReference type="ARBA" id="ARBA00009582"/>
    </source>
</evidence>
<accession>A0ABR4NXS8</accession>
<evidence type="ECO:0000256" key="5">
    <source>
        <dbReference type="PROSITE-ProRule" id="PRU01006"/>
    </source>
</evidence>
<dbReference type="SUPFAM" id="SSF50978">
    <property type="entry name" value="WD40 repeat-like"/>
    <property type="match status" value="1"/>
</dbReference>
<feature type="region of interest" description="Disordered" evidence="6">
    <location>
        <begin position="27"/>
        <end position="143"/>
    </location>
</feature>
<evidence type="ECO:0000256" key="4">
    <source>
        <dbReference type="PIRNR" id="PIRNR028921"/>
    </source>
</evidence>
<evidence type="ECO:0000259" key="7">
    <source>
        <dbReference type="Pfam" id="PF23411"/>
    </source>
</evidence>
<name>A0ABR4NXS8_9SACH</name>
<feature type="compositionally biased region" description="Basic and acidic residues" evidence="6">
    <location>
        <begin position="32"/>
        <end position="42"/>
    </location>
</feature>
<evidence type="ECO:0000256" key="6">
    <source>
        <dbReference type="SAM" id="MobiDB-lite"/>
    </source>
</evidence>
<sequence length="957" mass="108946">MSAEAGSDKLSNDGLISVKSDVTRITVADEDNEHHGADDTNIRSHTVNNINTNDESPREEGDNGLIETKSNEDFETEDTYISNDNDNGSKDNNNSEESDDEESNIDIMNGGEDYSEDYSGDDSDDDSDDESDGDKDDNDTEPPLLKFSRIKNFFEDLPKRDAISTCFFGTDYFAFGTHMGLLHITKADFSKVRTIKCHRSSILSIYIEGATIATASIDGTIVIGSLSDSQNLIAYDFKRPVNAVVLHHNYETSKIFISGGMAGEVILTQKNWLGNRSDITLEKNNGPIVGIFIVDDILIWMNDGGITFNDIPSKTTLLKVVFPSQSEVERPDLFKPFMHKIDRDRIVIGWGRHLWSFKLTASNSLKNESAKLGSIISSAASSLRVTPERNVEKESHYVSDLFLAGIASFKGDQLMCLGFSASQGENKLRGCLPELSIIDLLDMSEVYSNEIVTKNYQSLNLNDYHLGMHIANNLPEYYLICTEDRIKINTLSLYDHYLWYKEKKNLAKAWELGKLVLNPSDIFDLGVEYVQKLTANDNWESAAQMSISVFSVVTERLTSGDNISDSVPDWKLLFSDFLKSENADILAAYLPQQSSGLPVSIYEATLECLLKKNKLEIFQEIVVRWPIEDFELTKIEQLLEDMKESIDDKDKKNSVLSSLITINLAQERFSKAVPYMIDIKDTRIFQILRQYKLTSHFLSRLMEIILIPFEGDIKDIEKLSRDQIQSIFQPSFEFIIGSIRVIKLQYLIDTFNSEPDLEKLELYTLEYIFDSDSSLSINYEDLLIRLLAKYERKKLLSFLKIKHHYDVRKAITVCKNSKDLYHELIYLWGKVGETKRALSLIIDELKDPDLAIHFVKSWGDPELIDFLISYSMDKPNFIRALLESVDESRVLHLEVIKNLPENLEIAALPQVLNKVTKEVNLDFTVQRTIDGIIEDDTQRYAVEWLKYRIMGKIFDVI</sequence>
<evidence type="ECO:0000256" key="2">
    <source>
        <dbReference type="ARBA" id="ARBA00022448"/>
    </source>
</evidence>
<evidence type="ECO:0000313" key="8">
    <source>
        <dbReference type="EMBL" id="KAL3233695.1"/>
    </source>
</evidence>
<feature type="compositionally biased region" description="Low complexity" evidence="6">
    <location>
        <begin position="82"/>
        <end position="92"/>
    </location>
</feature>
<comment type="similarity">
    <text evidence="1 4">Belongs to the VPS41 family.</text>
</comment>
<organism evidence="8 9">
    <name type="scientific">Nakaseomyces bracarensis</name>
    <dbReference type="NCBI Taxonomy" id="273131"/>
    <lineage>
        <taxon>Eukaryota</taxon>
        <taxon>Fungi</taxon>
        <taxon>Dikarya</taxon>
        <taxon>Ascomycota</taxon>
        <taxon>Saccharomycotina</taxon>
        <taxon>Saccharomycetes</taxon>
        <taxon>Saccharomycetales</taxon>
        <taxon>Saccharomycetaceae</taxon>
        <taxon>Nakaseomyces</taxon>
    </lineage>
</organism>
<keyword evidence="9" id="KW-1185">Reference proteome</keyword>
<comment type="function">
    <text evidence="4">Required for vacuolar assembly and vacuolar traffic.</text>
</comment>
<feature type="compositionally biased region" description="Polar residues" evidence="6">
    <location>
        <begin position="43"/>
        <end position="54"/>
    </location>
</feature>
<keyword evidence="4" id="KW-0926">Vacuole</keyword>
<dbReference type="InterPro" id="IPR011990">
    <property type="entry name" value="TPR-like_helical_dom_sf"/>
</dbReference>
<dbReference type="InterPro" id="IPR045111">
    <property type="entry name" value="Vps41/Vps8"/>
</dbReference>
<feature type="domain" description="Vps41 beta-propeller" evidence="7">
    <location>
        <begin position="145"/>
        <end position="486"/>
    </location>
</feature>
<dbReference type="InterPro" id="IPR036322">
    <property type="entry name" value="WD40_repeat_dom_sf"/>
</dbReference>
<dbReference type="PANTHER" id="PTHR12616:SF1">
    <property type="entry name" value="VACUOLAR PROTEIN SORTING-ASSOCIATED PROTEIN 41 HOMOLOG"/>
    <property type="match status" value="1"/>
</dbReference>
<dbReference type="SMART" id="SM00299">
    <property type="entry name" value="CLH"/>
    <property type="match status" value="1"/>
</dbReference>
<dbReference type="Gene3D" id="1.25.40.10">
    <property type="entry name" value="Tetratricopeptide repeat domain"/>
    <property type="match status" value="1"/>
</dbReference>
<keyword evidence="3 4" id="KW-0653">Protein transport</keyword>
<keyword evidence="2 4" id="KW-0813">Transport</keyword>